<accession>A0ABP0E9J6</accession>
<dbReference type="InterPro" id="IPR036396">
    <property type="entry name" value="Cyt_P450_sf"/>
</dbReference>
<keyword evidence="6" id="KW-0812">Transmembrane</keyword>
<keyword evidence="6" id="KW-0472">Membrane</keyword>
<keyword evidence="6" id="KW-1133">Transmembrane helix</keyword>
<dbReference type="InterPro" id="IPR017972">
    <property type="entry name" value="Cyt_P450_CS"/>
</dbReference>
<evidence type="ECO:0000256" key="6">
    <source>
        <dbReference type="SAM" id="Phobius"/>
    </source>
</evidence>
<name>A0ABP0E9J6_9ASCO</name>
<keyword evidence="5" id="KW-0349">Heme</keyword>
<evidence type="ECO:0000313" key="7">
    <source>
        <dbReference type="EMBL" id="CAK7901111.1"/>
    </source>
</evidence>
<evidence type="ECO:0000256" key="1">
    <source>
        <dbReference type="ARBA" id="ARBA00001971"/>
    </source>
</evidence>
<gene>
    <name evidence="7" type="ORF">CAAN4_C10484</name>
</gene>
<evidence type="ECO:0000256" key="5">
    <source>
        <dbReference type="RuleBase" id="RU000461"/>
    </source>
</evidence>
<evidence type="ECO:0000313" key="8">
    <source>
        <dbReference type="Proteomes" id="UP001497600"/>
    </source>
</evidence>
<dbReference type="InterPro" id="IPR002403">
    <property type="entry name" value="Cyt_P450_E_grp-IV"/>
</dbReference>
<dbReference type="Proteomes" id="UP001497600">
    <property type="component" value="Chromosome C"/>
</dbReference>
<dbReference type="InterPro" id="IPR050121">
    <property type="entry name" value="Cytochrome_P450_monoxygenase"/>
</dbReference>
<dbReference type="PANTHER" id="PTHR24305">
    <property type="entry name" value="CYTOCHROME P450"/>
    <property type="match status" value="1"/>
</dbReference>
<keyword evidence="5" id="KW-0503">Monooxygenase</keyword>
<keyword evidence="4 5" id="KW-0408">Iron</keyword>
<evidence type="ECO:0000256" key="4">
    <source>
        <dbReference type="ARBA" id="ARBA00023004"/>
    </source>
</evidence>
<dbReference type="EMBL" id="OZ004255">
    <property type="protein sequence ID" value="CAK7901111.1"/>
    <property type="molecule type" value="Genomic_DNA"/>
</dbReference>
<dbReference type="InterPro" id="IPR001128">
    <property type="entry name" value="Cyt_P450"/>
</dbReference>
<protein>
    <recommendedName>
        <fullName evidence="9">Cytochrome P450</fullName>
    </recommendedName>
</protein>
<comment type="similarity">
    <text evidence="2 5">Belongs to the cytochrome P450 family.</text>
</comment>
<evidence type="ECO:0000256" key="2">
    <source>
        <dbReference type="ARBA" id="ARBA00010617"/>
    </source>
</evidence>
<keyword evidence="5" id="KW-0560">Oxidoreductase</keyword>
<dbReference type="PRINTS" id="PR00465">
    <property type="entry name" value="EP450IV"/>
</dbReference>
<dbReference type="PROSITE" id="PS00086">
    <property type="entry name" value="CYTOCHROME_P450"/>
    <property type="match status" value="1"/>
</dbReference>
<dbReference type="SUPFAM" id="SSF48264">
    <property type="entry name" value="Cytochrome P450"/>
    <property type="match status" value="1"/>
</dbReference>
<keyword evidence="8" id="KW-1185">Reference proteome</keyword>
<evidence type="ECO:0000256" key="3">
    <source>
        <dbReference type="ARBA" id="ARBA00022723"/>
    </source>
</evidence>
<dbReference type="Gene3D" id="1.10.630.10">
    <property type="entry name" value="Cytochrome P450"/>
    <property type="match status" value="1"/>
</dbReference>
<dbReference type="Pfam" id="PF00067">
    <property type="entry name" value="p450"/>
    <property type="match status" value="1"/>
</dbReference>
<dbReference type="CDD" id="cd11059">
    <property type="entry name" value="CYP_fungal"/>
    <property type="match status" value="1"/>
</dbReference>
<proteinExistence type="inferred from homology"/>
<keyword evidence="3 5" id="KW-0479">Metal-binding</keyword>
<sequence>MLLDILTTTWDYVVTNPKPSIIILLLLLGVYHLVVYPLFLSPLKDIPGPYHYRLTKLFALNGQRSQTWIQTVYDLHRQYGDVVILSPSEISVNGDFKYVQDIYVRNFPKSPFYENFRNHGHRDNMFASLENDRHLSYKKLLTQLYQKSAIFSPQNTTRDMLVEKISQLVGQVRQSSVLGTHPDFINAESKHNEYGKGHVEGSGAWFDHSKGKNLGIDVYSLFASLAMDAVSAFELGVENGTNLLLHPEDRHIIVSHRLQAGMGFWTTLAPQWWEWAATPQIMEASKIVEKWQLELYAGAEANVPKLTHANQNLTSLETLKSHGFYGKDAYSFLSDNIFAGHETTAIQLSYLTYELSRPCNWAIQEKLSQELKDYFGEPTASTTEILSDLETIDTLPFLDALFQENLRVHASIPGAEPRVVDKPYKVLISSERAVTLPRGTTISCQPYSIHRNEDVFPNPDEFLPDRWLQHKDESDFEFKQRIIRQQRYMMPFGKGIRMCLGMNLAMIEMKMAMANLYWRYSSRISPDWCEITKSSDASVIPLGESRQGNNTTDEEKMCMVDAYTMRPLNDECWLRWYDRREVE</sequence>
<reference evidence="7 8" key="1">
    <citation type="submission" date="2024-01" db="EMBL/GenBank/DDBJ databases">
        <authorList>
            <consortium name="Genoscope - CEA"/>
            <person name="William W."/>
        </authorList>
    </citation>
    <scope>NUCLEOTIDE SEQUENCE [LARGE SCALE GENOMIC DNA]</scope>
    <source>
        <strain evidence="7 8">29B2s-10</strain>
    </source>
</reference>
<organism evidence="7 8">
    <name type="scientific">[Candida] anglica</name>
    <dbReference type="NCBI Taxonomy" id="148631"/>
    <lineage>
        <taxon>Eukaryota</taxon>
        <taxon>Fungi</taxon>
        <taxon>Dikarya</taxon>
        <taxon>Ascomycota</taxon>
        <taxon>Saccharomycotina</taxon>
        <taxon>Pichiomycetes</taxon>
        <taxon>Debaryomycetaceae</taxon>
        <taxon>Kurtzmaniella</taxon>
    </lineage>
</organism>
<comment type="cofactor">
    <cofactor evidence="1">
        <name>heme</name>
        <dbReference type="ChEBI" id="CHEBI:30413"/>
    </cofactor>
</comment>
<feature type="transmembrane region" description="Helical" evidence="6">
    <location>
        <begin position="20"/>
        <end position="40"/>
    </location>
</feature>
<dbReference type="PRINTS" id="PR00385">
    <property type="entry name" value="P450"/>
</dbReference>
<dbReference type="PANTHER" id="PTHR24305:SF166">
    <property type="entry name" value="CYTOCHROME P450 12A4, MITOCHONDRIAL-RELATED"/>
    <property type="match status" value="1"/>
</dbReference>
<evidence type="ECO:0008006" key="9">
    <source>
        <dbReference type="Google" id="ProtNLM"/>
    </source>
</evidence>